<gene>
    <name evidence="1" type="ORF">EMPG_13342</name>
</gene>
<comment type="caution">
    <text evidence="1">The sequence shown here is derived from an EMBL/GenBank/DDBJ whole genome shotgun (WGS) entry which is preliminary data.</text>
</comment>
<evidence type="ECO:0000313" key="2">
    <source>
        <dbReference type="Proteomes" id="UP000053573"/>
    </source>
</evidence>
<dbReference type="AlphaFoldDB" id="A0A0H1BIX9"/>
<dbReference type="Proteomes" id="UP000053573">
    <property type="component" value="Unassembled WGS sequence"/>
</dbReference>
<sequence length="90" mass="10677">MTSDTSSHHFNKSQTLITFFITVNRLRTFSISFHNKSLKKMMKKTDRMIIMKSLSKDNIELNTLNFNNFMSFLIDDDEEITQMFTDKLTQ</sequence>
<protein>
    <submittedName>
        <fullName evidence="1">Uncharacterized protein</fullName>
    </submittedName>
</protein>
<keyword evidence="2" id="KW-1185">Reference proteome</keyword>
<evidence type="ECO:0000313" key="1">
    <source>
        <dbReference type="EMBL" id="KLJ11469.1"/>
    </source>
</evidence>
<reference evidence="2" key="1">
    <citation type="journal article" date="2015" name="PLoS Genet.">
        <title>The dynamic genome and transcriptome of the human fungal pathogen Blastomyces and close relative Emmonsia.</title>
        <authorList>
            <person name="Munoz J.F."/>
            <person name="Gauthier G.M."/>
            <person name="Desjardins C.A."/>
            <person name="Gallo J.E."/>
            <person name="Holder J."/>
            <person name="Sullivan T.D."/>
            <person name="Marty A.J."/>
            <person name="Carmen J.C."/>
            <person name="Chen Z."/>
            <person name="Ding L."/>
            <person name="Gujja S."/>
            <person name="Magrini V."/>
            <person name="Misas E."/>
            <person name="Mitreva M."/>
            <person name="Priest M."/>
            <person name="Saif S."/>
            <person name="Whiston E.A."/>
            <person name="Young S."/>
            <person name="Zeng Q."/>
            <person name="Goldman W.E."/>
            <person name="Mardis E.R."/>
            <person name="Taylor J.W."/>
            <person name="McEwen J.G."/>
            <person name="Clay O.K."/>
            <person name="Klein B.S."/>
            <person name="Cuomo C.A."/>
        </authorList>
    </citation>
    <scope>NUCLEOTIDE SEQUENCE [LARGE SCALE GENOMIC DNA]</scope>
    <source>
        <strain evidence="2">UAMH 139</strain>
    </source>
</reference>
<name>A0A0H1BIX9_9EURO</name>
<accession>A0A0H1BIX9</accession>
<organism evidence="1 2">
    <name type="scientific">Blastomyces silverae</name>
    <dbReference type="NCBI Taxonomy" id="2060906"/>
    <lineage>
        <taxon>Eukaryota</taxon>
        <taxon>Fungi</taxon>
        <taxon>Dikarya</taxon>
        <taxon>Ascomycota</taxon>
        <taxon>Pezizomycotina</taxon>
        <taxon>Eurotiomycetes</taxon>
        <taxon>Eurotiomycetidae</taxon>
        <taxon>Onygenales</taxon>
        <taxon>Ajellomycetaceae</taxon>
        <taxon>Blastomyces</taxon>
    </lineage>
</organism>
<dbReference type="EMBL" id="LDEV01001551">
    <property type="protein sequence ID" value="KLJ11469.1"/>
    <property type="molecule type" value="Genomic_DNA"/>
</dbReference>
<proteinExistence type="predicted"/>